<proteinExistence type="predicted"/>
<evidence type="ECO:0000313" key="3">
    <source>
        <dbReference type="Proteomes" id="UP000076761"/>
    </source>
</evidence>
<dbReference type="OrthoDB" id="3527137at2759"/>
<evidence type="ECO:0000313" key="2">
    <source>
        <dbReference type="EMBL" id="KZT18635.1"/>
    </source>
</evidence>
<dbReference type="InParanoid" id="A0A165MQD1"/>
<keyword evidence="3" id="KW-1185">Reference proteome</keyword>
<reference evidence="2 3" key="1">
    <citation type="journal article" date="2016" name="Mol. Biol. Evol.">
        <title>Comparative Genomics of Early-Diverging Mushroom-Forming Fungi Provides Insights into the Origins of Lignocellulose Decay Capabilities.</title>
        <authorList>
            <person name="Nagy L.G."/>
            <person name="Riley R."/>
            <person name="Tritt A."/>
            <person name="Adam C."/>
            <person name="Daum C."/>
            <person name="Floudas D."/>
            <person name="Sun H."/>
            <person name="Yadav J.S."/>
            <person name="Pangilinan J."/>
            <person name="Larsson K.H."/>
            <person name="Matsuura K."/>
            <person name="Barry K."/>
            <person name="Labutti K."/>
            <person name="Kuo R."/>
            <person name="Ohm R.A."/>
            <person name="Bhattacharya S.S."/>
            <person name="Shirouzu T."/>
            <person name="Yoshinaga Y."/>
            <person name="Martin F.M."/>
            <person name="Grigoriev I.V."/>
            <person name="Hibbett D.S."/>
        </authorList>
    </citation>
    <scope>NUCLEOTIDE SEQUENCE [LARGE SCALE GENOMIC DNA]</scope>
    <source>
        <strain evidence="2 3">HHB14362 ss-1</strain>
    </source>
</reference>
<name>A0A165MQD1_9AGAM</name>
<sequence>MMDMTNRCSGPYESNEPINSTSYIYRSYSLPSRNTIFPVGDIKANSELFQMPISSISIRGTEIPDGQVFHFILALISPMDEQSVRRSITLNNSPSYTDLNHLMRGVLLVEYHRDDAAEYLDGNTAPSFETPLAPGTTAATICNYLLNEHVFERYDFNENGQGCRHWCAVALHKLAEAGFLEADVGRRFEQFEKEQHAVWGSKLPMPRIRGSFYE</sequence>
<evidence type="ECO:0000259" key="1">
    <source>
        <dbReference type="Pfam" id="PF24968"/>
    </source>
</evidence>
<accession>A0A165MQD1</accession>
<feature type="domain" description="DUF7770" evidence="1">
    <location>
        <begin position="83"/>
        <end position="213"/>
    </location>
</feature>
<dbReference type="STRING" id="1314782.A0A165MQD1"/>
<protein>
    <recommendedName>
        <fullName evidence="1">DUF7770 domain-containing protein</fullName>
    </recommendedName>
</protein>
<dbReference type="AlphaFoldDB" id="A0A165MQD1"/>
<dbReference type="Proteomes" id="UP000076761">
    <property type="component" value="Unassembled WGS sequence"/>
</dbReference>
<dbReference type="Pfam" id="PF24968">
    <property type="entry name" value="DUF7770"/>
    <property type="match status" value="1"/>
</dbReference>
<dbReference type="InterPro" id="IPR056672">
    <property type="entry name" value="DUF7770"/>
</dbReference>
<organism evidence="2 3">
    <name type="scientific">Neolentinus lepideus HHB14362 ss-1</name>
    <dbReference type="NCBI Taxonomy" id="1314782"/>
    <lineage>
        <taxon>Eukaryota</taxon>
        <taxon>Fungi</taxon>
        <taxon>Dikarya</taxon>
        <taxon>Basidiomycota</taxon>
        <taxon>Agaricomycotina</taxon>
        <taxon>Agaricomycetes</taxon>
        <taxon>Gloeophyllales</taxon>
        <taxon>Gloeophyllaceae</taxon>
        <taxon>Neolentinus</taxon>
    </lineage>
</organism>
<dbReference type="EMBL" id="KV425668">
    <property type="protein sequence ID" value="KZT18635.1"/>
    <property type="molecule type" value="Genomic_DNA"/>
</dbReference>
<gene>
    <name evidence="2" type="ORF">NEOLEDRAFT_1125192</name>
</gene>